<keyword evidence="2" id="KW-0812">Transmembrane</keyword>
<dbReference type="Proteomes" id="UP000614047">
    <property type="component" value="Unassembled WGS sequence"/>
</dbReference>
<proteinExistence type="predicted"/>
<comment type="caution">
    <text evidence="3">The sequence shown here is derived from an EMBL/GenBank/DDBJ whole genome shotgun (WGS) entry which is preliminary data.</text>
</comment>
<feature type="compositionally biased region" description="Pro residues" evidence="1">
    <location>
        <begin position="81"/>
        <end position="93"/>
    </location>
</feature>
<keyword evidence="2" id="KW-0472">Membrane</keyword>
<gene>
    <name evidence="3" type="ORF">IW256_001770</name>
</gene>
<feature type="transmembrane region" description="Helical" evidence="2">
    <location>
        <begin position="7"/>
        <end position="30"/>
    </location>
</feature>
<dbReference type="RefSeq" id="WP_197010485.1">
    <property type="nucleotide sequence ID" value="NZ_BAABES010000008.1"/>
</dbReference>
<name>A0A931DG49_9ACTN</name>
<evidence type="ECO:0000313" key="4">
    <source>
        <dbReference type="Proteomes" id="UP000614047"/>
    </source>
</evidence>
<feature type="region of interest" description="Disordered" evidence="1">
    <location>
        <begin position="58"/>
        <end position="128"/>
    </location>
</feature>
<evidence type="ECO:0000256" key="2">
    <source>
        <dbReference type="SAM" id="Phobius"/>
    </source>
</evidence>
<reference evidence="3" key="1">
    <citation type="submission" date="2020-11" db="EMBL/GenBank/DDBJ databases">
        <title>Sequencing the genomes of 1000 actinobacteria strains.</title>
        <authorList>
            <person name="Klenk H.-P."/>
        </authorList>
    </citation>
    <scope>NUCLEOTIDE SEQUENCE</scope>
    <source>
        <strain evidence="3">DSM 43175</strain>
    </source>
</reference>
<sequence>MNNTARGVIFGIFLLGMLGLLYGSLVAVSADGADSHRAVTPLALGAVACAIIASGAMSGMTSSSGATRVTFGGRGEVQPGPGQPQPYAQPAPPYGSYAPHPGQQPPGHQTPGQHHPGQQTPGQQPPGQ</sequence>
<organism evidence="3 4">
    <name type="scientific">Actinomadura viridis</name>
    <dbReference type="NCBI Taxonomy" id="58110"/>
    <lineage>
        <taxon>Bacteria</taxon>
        <taxon>Bacillati</taxon>
        <taxon>Actinomycetota</taxon>
        <taxon>Actinomycetes</taxon>
        <taxon>Streptosporangiales</taxon>
        <taxon>Thermomonosporaceae</taxon>
        <taxon>Actinomadura</taxon>
    </lineage>
</organism>
<feature type="compositionally biased region" description="Low complexity" evidence="1">
    <location>
        <begin position="58"/>
        <end position="67"/>
    </location>
</feature>
<dbReference type="EMBL" id="JADOUA010000001">
    <property type="protein sequence ID" value="MBG6087657.1"/>
    <property type="molecule type" value="Genomic_DNA"/>
</dbReference>
<evidence type="ECO:0000256" key="1">
    <source>
        <dbReference type="SAM" id="MobiDB-lite"/>
    </source>
</evidence>
<evidence type="ECO:0000313" key="3">
    <source>
        <dbReference type="EMBL" id="MBG6087657.1"/>
    </source>
</evidence>
<feature type="compositionally biased region" description="Low complexity" evidence="1">
    <location>
        <begin position="94"/>
        <end position="122"/>
    </location>
</feature>
<dbReference type="AlphaFoldDB" id="A0A931DG49"/>
<keyword evidence="2" id="KW-1133">Transmembrane helix</keyword>
<protein>
    <submittedName>
        <fullName evidence="3">Uncharacterized protein</fullName>
    </submittedName>
</protein>
<accession>A0A931DG49</accession>
<feature type="transmembrane region" description="Helical" evidence="2">
    <location>
        <begin position="42"/>
        <end position="60"/>
    </location>
</feature>
<keyword evidence="4" id="KW-1185">Reference proteome</keyword>